<organism evidence="1 2">
    <name type="scientific">Candidatus Regiella insecticola</name>
    <dbReference type="NCBI Taxonomy" id="138073"/>
    <lineage>
        <taxon>Bacteria</taxon>
        <taxon>Pseudomonadati</taxon>
        <taxon>Pseudomonadota</taxon>
        <taxon>Gammaproteobacteria</taxon>
        <taxon>Enterobacterales</taxon>
        <taxon>Enterobacteriaceae</taxon>
        <taxon>aphid secondary symbionts</taxon>
        <taxon>Candidatus Regiella</taxon>
    </lineage>
</organism>
<dbReference type="RefSeq" id="WP_176487212.1">
    <property type="nucleotide sequence ID" value="NZ_BLXO01000001.1"/>
</dbReference>
<dbReference type="Proteomes" id="UP000504714">
    <property type="component" value="Unassembled WGS sequence"/>
</dbReference>
<dbReference type="AlphaFoldDB" id="A0A6L2ZM19"/>
<evidence type="ECO:0000313" key="1">
    <source>
        <dbReference type="EMBL" id="GFN45355.1"/>
    </source>
</evidence>
<protein>
    <recommendedName>
        <fullName evidence="3">EF-hand domain-containing protein</fullName>
    </recommendedName>
</protein>
<evidence type="ECO:0008006" key="3">
    <source>
        <dbReference type="Google" id="ProtNLM"/>
    </source>
</evidence>
<reference evidence="1 2" key="1">
    <citation type="submission" date="2020-06" db="EMBL/GenBank/DDBJ databases">
        <title>The genome sequence of Candidatus Regiella insecticola strain Tut.</title>
        <authorList>
            <person name="Nikoh N."/>
            <person name="Tsuchida T."/>
            <person name="Koga R."/>
            <person name="Oshima K."/>
            <person name="Hattori M."/>
            <person name="Fukatsu T."/>
        </authorList>
    </citation>
    <scope>NUCLEOTIDE SEQUENCE [LARGE SCALE GENOMIC DNA]</scope>
    <source>
        <strain evidence="1 2">Tut</strain>
    </source>
</reference>
<evidence type="ECO:0000313" key="2">
    <source>
        <dbReference type="Proteomes" id="UP000504714"/>
    </source>
</evidence>
<sequence length="122" mass="14290">MIVIIYHLNAKNNINKLKGHNLSYNENTRQVIIDGCFVLTSFRQESLNCSLFQYLNKNRDRKLSYDELNDAVFKGRHVELNKVVDAMGFRGDLKRILFSFDTNSITFHPEKLNQVNNLIRLN</sequence>
<dbReference type="EMBL" id="BLXO01000001">
    <property type="protein sequence ID" value="GFN45355.1"/>
    <property type="molecule type" value="Genomic_DNA"/>
</dbReference>
<name>A0A6L2ZM19_9ENTR</name>
<accession>A0A6L2ZM19</accession>
<comment type="caution">
    <text evidence="1">The sequence shown here is derived from an EMBL/GenBank/DDBJ whole genome shotgun (WGS) entry which is preliminary data.</text>
</comment>
<proteinExistence type="predicted"/>
<gene>
    <name evidence="1" type="ORF">RINTU1_04640</name>
</gene>